<reference evidence="2 3" key="1">
    <citation type="submission" date="2024-02" db="EMBL/GenBank/DDBJ databases">
        <title>de novo genome assembly of Solanum bulbocastanum strain 11H21.</title>
        <authorList>
            <person name="Hosaka A.J."/>
        </authorList>
    </citation>
    <scope>NUCLEOTIDE SEQUENCE [LARGE SCALE GENOMIC DNA]</scope>
    <source>
        <tissue evidence="2">Young leaves</tissue>
    </source>
</reference>
<dbReference type="PANTHER" id="PTHR31917:SF107">
    <property type="entry name" value="AGENET DOMAIN-CONTAINING PROTEIN"/>
    <property type="match status" value="1"/>
</dbReference>
<protein>
    <recommendedName>
        <fullName evidence="1">Agenet domain-containing protein</fullName>
    </recommendedName>
</protein>
<evidence type="ECO:0000313" key="2">
    <source>
        <dbReference type="EMBL" id="KAK6788346.1"/>
    </source>
</evidence>
<gene>
    <name evidence="2" type="ORF">RDI58_016871</name>
</gene>
<evidence type="ECO:0000259" key="1">
    <source>
        <dbReference type="SMART" id="SM00743"/>
    </source>
</evidence>
<proteinExistence type="predicted"/>
<dbReference type="SMART" id="SM00743">
    <property type="entry name" value="Agenet"/>
    <property type="match status" value="2"/>
</dbReference>
<dbReference type="CDD" id="cd20405">
    <property type="entry name" value="Tudor_Agenet_AtDUF_rpt1_3"/>
    <property type="match status" value="1"/>
</dbReference>
<dbReference type="Proteomes" id="UP001371456">
    <property type="component" value="Unassembled WGS sequence"/>
</dbReference>
<accession>A0AAN8TR49</accession>
<dbReference type="InterPro" id="IPR008395">
    <property type="entry name" value="Agenet-like_dom"/>
</dbReference>
<dbReference type="AlphaFoldDB" id="A0AAN8TR49"/>
<dbReference type="PANTHER" id="PTHR31917">
    <property type="entry name" value="AGENET DOMAIN-CONTAINING PROTEIN-RELATED"/>
    <property type="match status" value="1"/>
</dbReference>
<name>A0AAN8TR49_SOLBU</name>
<comment type="caution">
    <text evidence="2">The sequence shown here is derived from an EMBL/GenBank/DDBJ whole genome shotgun (WGS) entry which is preliminary data.</text>
</comment>
<evidence type="ECO:0000313" key="3">
    <source>
        <dbReference type="Proteomes" id="UP001371456"/>
    </source>
</evidence>
<dbReference type="Pfam" id="PF05641">
    <property type="entry name" value="Agenet"/>
    <property type="match status" value="1"/>
</dbReference>
<dbReference type="InterPro" id="IPR014002">
    <property type="entry name" value="Agenet_dom_plant"/>
</dbReference>
<keyword evidence="3" id="KW-1185">Reference proteome</keyword>
<sequence>MAKRNDAEKDHKLRVNLISKNIRKLVYKGQETTRIFQMNDEVEVASEEKGYLGSYYKATILYPIGTCSDYRVKYKNLVHDDQTTPLEWFIRVSELRPVPPEIPRETKPMETYDIVDVYDNEGWWIGVITAKVEQEYRVYFPTSKQEIVYSADKLRFHQEWSDGKWIFPSLG</sequence>
<feature type="domain" description="Agenet" evidence="1">
    <location>
        <begin position="107"/>
        <end position="162"/>
    </location>
</feature>
<dbReference type="EMBL" id="JBANQN010000006">
    <property type="protein sequence ID" value="KAK6788346.1"/>
    <property type="molecule type" value="Genomic_DNA"/>
</dbReference>
<organism evidence="2 3">
    <name type="scientific">Solanum bulbocastanum</name>
    <name type="common">Wild potato</name>
    <dbReference type="NCBI Taxonomy" id="147425"/>
    <lineage>
        <taxon>Eukaryota</taxon>
        <taxon>Viridiplantae</taxon>
        <taxon>Streptophyta</taxon>
        <taxon>Embryophyta</taxon>
        <taxon>Tracheophyta</taxon>
        <taxon>Spermatophyta</taxon>
        <taxon>Magnoliopsida</taxon>
        <taxon>eudicotyledons</taxon>
        <taxon>Gunneridae</taxon>
        <taxon>Pentapetalae</taxon>
        <taxon>asterids</taxon>
        <taxon>lamiids</taxon>
        <taxon>Solanales</taxon>
        <taxon>Solanaceae</taxon>
        <taxon>Solanoideae</taxon>
        <taxon>Solaneae</taxon>
        <taxon>Solanum</taxon>
    </lineage>
</organism>
<feature type="domain" description="Agenet" evidence="1">
    <location>
        <begin position="34"/>
        <end position="103"/>
    </location>
</feature>